<evidence type="ECO:0000313" key="2">
    <source>
        <dbReference type="EMBL" id="MBM1714937.1"/>
    </source>
</evidence>
<accession>A0AAE2W0U7</accession>
<organism evidence="2 3">
    <name type="scientific">Sulfitobacter geojensis</name>
    <dbReference type="NCBI Taxonomy" id="1342299"/>
    <lineage>
        <taxon>Bacteria</taxon>
        <taxon>Pseudomonadati</taxon>
        <taxon>Pseudomonadota</taxon>
        <taxon>Alphaproteobacteria</taxon>
        <taxon>Rhodobacterales</taxon>
        <taxon>Roseobacteraceae</taxon>
        <taxon>Sulfitobacter</taxon>
    </lineage>
</organism>
<dbReference type="Gene3D" id="1.10.530.10">
    <property type="match status" value="1"/>
</dbReference>
<proteinExistence type="predicted"/>
<dbReference type="SUPFAM" id="SSF53955">
    <property type="entry name" value="Lysozyme-like"/>
    <property type="match status" value="1"/>
</dbReference>
<keyword evidence="3" id="KW-1185">Reference proteome</keyword>
<dbReference type="RefSeq" id="WP_203242847.1">
    <property type="nucleotide sequence ID" value="NZ_JAFBRH010000003.1"/>
</dbReference>
<feature type="chain" id="PRO_5042283525" description="Transglycosylase SLT domain-containing protein" evidence="1">
    <location>
        <begin position="23"/>
        <end position="244"/>
    </location>
</feature>
<evidence type="ECO:0008006" key="4">
    <source>
        <dbReference type="Google" id="ProtNLM"/>
    </source>
</evidence>
<gene>
    <name evidence="2" type="ORF">JQV55_15305</name>
</gene>
<dbReference type="InterPro" id="IPR023346">
    <property type="entry name" value="Lysozyme-like_dom_sf"/>
</dbReference>
<protein>
    <recommendedName>
        <fullName evidence="4">Transglycosylase SLT domain-containing protein</fullName>
    </recommendedName>
</protein>
<reference evidence="2 3" key="1">
    <citation type="submission" date="2021-01" db="EMBL/GenBank/DDBJ databases">
        <title>Diatom-associated Roseobacters Show Island Model of Population Structure.</title>
        <authorList>
            <person name="Qu L."/>
            <person name="Feng X."/>
            <person name="Chen Y."/>
            <person name="Li L."/>
            <person name="Wang X."/>
            <person name="Hu Z."/>
            <person name="Wang H."/>
            <person name="Luo H."/>
        </authorList>
    </citation>
    <scope>NUCLEOTIDE SEQUENCE [LARGE SCALE GENOMIC DNA]</scope>
    <source>
        <strain evidence="2 3">TR60-84</strain>
    </source>
</reference>
<evidence type="ECO:0000256" key="1">
    <source>
        <dbReference type="SAM" id="SignalP"/>
    </source>
</evidence>
<dbReference type="Proteomes" id="UP000732193">
    <property type="component" value="Unassembled WGS sequence"/>
</dbReference>
<sequence>MQIVLRNLLFAFTGLLGGMAQAEAVSILGKNVLNAGRGSLFVAARSPQSGQTAALFIDRDHRGMFSDRPAHVPAYASAPAILRGTDVQVIRALIEEAESRRDGYDAVQHGARIKPRKRPTQMTLAEIFAWIKATPGQPHAIGRYQFVPKTLRRVVAKVGAKPTQRFDARMQDKLADVLLVEAGLHRFRAGALGRKGFMNNLAKIWAGLPNSSGKSHYEGYAGNKASITLRRFDAVMARISPDRG</sequence>
<dbReference type="EMBL" id="JAFBRM010000003">
    <property type="protein sequence ID" value="MBM1714937.1"/>
    <property type="molecule type" value="Genomic_DNA"/>
</dbReference>
<keyword evidence="1" id="KW-0732">Signal</keyword>
<feature type="signal peptide" evidence="1">
    <location>
        <begin position="1"/>
        <end position="22"/>
    </location>
</feature>
<name>A0AAE2W0U7_9RHOB</name>
<comment type="caution">
    <text evidence="2">The sequence shown here is derived from an EMBL/GenBank/DDBJ whole genome shotgun (WGS) entry which is preliminary data.</text>
</comment>
<evidence type="ECO:0000313" key="3">
    <source>
        <dbReference type="Proteomes" id="UP000732193"/>
    </source>
</evidence>
<dbReference type="AlphaFoldDB" id="A0AAE2W0U7"/>